<evidence type="ECO:0000259" key="2">
    <source>
        <dbReference type="SMART" id="SM00867"/>
    </source>
</evidence>
<dbReference type="InterPro" id="IPR007372">
    <property type="entry name" value="Lipid/polyisoprenoid-bd_YceI"/>
</dbReference>
<dbReference type="PANTHER" id="PTHR34406:SF1">
    <property type="entry name" value="PROTEIN YCEI"/>
    <property type="match status" value="1"/>
</dbReference>
<reference evidence="3 4" key="1">
    <citation type="submission" date="2018-09" db="EMBL/GenBank/DDBJ databases">
        <title>Complete genome sequence of Euzebya sp. DY32-46 isolated from seawater of Pacific Ocean.</title>
        <authorList>
            <person name="Xu L."/>
            <person name="Wu Y.-H."/>
            <person name="Xu X.-W."/>
        </authorList>
    </citation>
    <scope>NUCLEOTIDE SEQUENCE [LARGE SCALE GENOMIC DNA]</scope>
    <source>
        <strain evidence="3 4">DY32-46</strain>
    </source>
</reference>
<evidence type="ECO:0000313" key="4">
    <source>
        <dbReference type="Proteomes" id="UP000264006"/>
    </source>
</evidence>
<accession>A0A346XTK8</accession>
<dbReference type="KEGG" id="euz:DVS28_a0854"/>
<protein>
    <submittedName>
        <fullName evidence="3">YceI family protein</fullName>
    </submittedName>
</protein>
<dbReference type="Proteomes" id="UP000264006">
    <property type="component" value="Chromosome"/>
</dbReference>
<evidence type="ECO:0000313" key="3">
    <source>
        <dbReference type="EMBL" id="AXV05555.1"/>
    </source>
</evidence>
<dbReference type="SMART" id="SM00867">
    <property type="entry name" value="YceI"/>
    <property type="match status" value="1"/>
</dbReference>
<comment type="similarity">
    <text evidence="1">Belongs to the UPF0312 family.</text>
</comment>
<keyword evidence="4" id="KW-1185">Reference proteome</keyword>
<proteinExistence type="inferred from homology"/>
<feature type="domain" description="Lipid/polyisoprenoid-binding YceI-like" evidence="2">
    <location>
        <begin position="24"/>
        <end position="188"/>
    </location>
</feature>
<dbReference type="EMBL" id="CP031165">
    <property type="protein sequence ID" value="AXV05555.1"/>
    <property type="molecule type" value="Genomic_DNA"/>
</dbReference>
<dbReference type="OrthoDB" id="9811006at2"/>
<dbReference type="RefSeq" id="WP_114590349.1">
    <property type="nucleotide sequence ID" value="NZ_CP031165.1"/>
</dbReference>
<dbReference type="AlphaFoldDB" id="A0A346XTK8"/>
<gene>
    <name evidence="3" type="ORF">DVS28_a0854</name>
</gene>
<dbReference type="PANTHER" id="PTHR34406">
    <property type="entry name" value="PROTEIN YCEI"/>
    <property type="match status" value="1"/>
</dbReference>
<organism evidence="3 4">
    <name type="scientific">Euzebya pacifica</name>
    <dbReference type="NCBI Taxonomy" id="1608957"/>
    <lineage>
        <taxon>Bacteria</taxon>
        <taxon>Bacillati</taxon>
        <taxon>Actinomycetota</taxon>
        <taxon>Nitriliruptoria</taxon>
        <taxon>Euzebyales</taxon>
    </lineage>
</organism>
<dbReference type="Pfam" id="PF04264">
    <property type="entry name" value="YceI"/>
    <property type="match status" value="1"/>
</dbReference>
<evidence type="ECO:0000256" key="1">
    <source>
        <dbReference type="ARBA" id="ARBA00008812"/>
    </source>
</evidence>
<dbReference type="SUPFAM" id="SSF101874">
    <property type="entry name" value="YceI-like"/>
    <property type="match status" value="1"/>
</dbReference>
<dbReference type="InterPro" id="IPR036761">
    <property type="entry name" value="TTHA0802/YceI-like_sf"/>
</dbReference>
<dbReference type="Gene3D" id="2.40.128.110">
    <property type="entry name" value="Lipid/polyisoprenoid-binding, YceI-like"/>
    <property type="match status" value="1"/>
</dbReference>
<sequence>MSTTTTTDALDRTVAGQPFPAAGVYTIDGSHSSVEAVARHLVVTKVRGHFNEFEGTITVGETPEDSAVQVTIKADSIETKDGKRDEHLRSPDFLDVENFPELTFRSTSVDKGWVVTGDLTIRGVTREVTLDTDYMGTFKNPWGQTVAAFSAKTTLDREDFDMTWNAPLEAGGVLVSKELKIELEIQAPLQEG</sequence>
<name>A0A346XTK8_9ACTN</name>